<name>A0A2I0CNE7_9PSED</name>
<feature type="active site" evidence="7">
    <location>
        <position position="114"/>
    </location>
</feature>
<feature type="chain" id="PRO_5014125073" evidence="10">
    <location>
        <begin position="22"/>
        <end position="293"/>
    </location>
</feature>
<feature type="active site" description="Proton acceptor" evidence="7">
    <location>
        <position position="60"/>
    </location>
</feature>
<evidence type="ECO:0000259" key="11">
    <source>
        <dbReference type="Pfam" id="PF00768"/>
    </source>
</evidence>
<comment type="caution">
    <text evidence="12">The sequence shown here is derived from an EMBL/GenBank/DDBJ whole genome shotgun (WGS) entry which is preliminary data.</text>
</comment>
<dbReference type="PANTHER" id="PTHR21581:SF26">
    <property type="entry name" value="D-ALANYL-D-ALANINE ENDOPEPTIDASE"/>
    <property type="match status" value="1"/>
</dbReference>
<dbReference type="AlphaFoldDB" id="A0A2I0CNE7"/>
<proteinExistence type="inferred from homology"/>
<dbReference type="InterPro" id="IPR001967">
    <property type="entry name" value="Peptidase_S11_N"/>
</dbReference>
<keyword evidence="3" id="KW-0378">Hydrolase</keyword>
<evidence type="ECO:0000256" key="8">
    <source>
        <dbReference type="PIRSR" id="PIRSR618044-2"/>
    </source>
</evidence>
<dbReference type="InterPro" id="IPR018044">
    <property type="entry name" value="Peptidase_S11"/>
</dbReference>
<feature type="binding site" evidence="8">
    <location>
        <position position="221"/>
    </location>
    <ligand>
        <name>substrate</name>
    </ligand>
</feature>
<feature type="signal peptide" evidence="10">
    <location>
        <begin position="1"/>
        <end position="21"/>
    </location>
</feature>
<dbReference type="PROSITE" id="PS51257">
    <property type="entry name" value="PROKAR_LIPOPROTEIN"/>
    <property type="match status" value="1"/>
</dbReference>
<dbReference type="Pfam" id="PF00768">
    <property type="entry name" value="Peptidase_S11"/>
    <property type="match status" value="1"/>
</dbReference>
<dbReference type="PRINTS" id="PR00725">
    <property type="entry name" value="DADACBPTASE1"/>
</dbReference>
<keyword evidence="2 10" id="KW-0732">Signal</keyword>
<keyword evidence="6" id="KW-0961">Cell wall biogenesis/degradation</keyword>
<organism evidence="12 13">
    <name type="scientific">Pseudomonas fluvialis</name>
    <dbReference type="NCBI Taxonomy" id="1793966"/>
    <lineage>
        <taxon>Bacteria</taxon>
        <taxon>Pseudomonadati</taxon>
        <taxon>Pseudomonadota</taxon>
        <taxon>Gammaproteobacteria</taxon>
        <taxon>Pseudomonadales</taxon>
        <taxon>Pseudomonadaceae</taxon>
        <taxon>Pseudomonas</taxon>
    </lineage>
</organism>
<comment type="similarity">
    <text evidence="1 9">Belongs to the peptidase S11 family.</text>
</comment>
<reference evidence="13" key="1">
    <citation type="submission" date="2017-12" db="EMBL/GenBank/DDBJ databases">
        <authorList>
            <person name="Yu X.-Y."/>
        </authorList>
    </citation>
    <scope>NUCLEOTIDE SEQUENCE [LARGE SCALE GENOMIC DNA]</scope>
    <source>
        <strain evidence="13">ZYSR67-Z</strain>
    </source>
</reference>
<evidence type="ECO:0000256" key="2">
    <source>
        <dbReference type="ARBA" id="ARBA00022729"/>
    </source>
</evidence>
<dbReference type="GO" id="GO:0009002">
    <property type="term" value="F:serine-type D-Ala-D-Ala carboxypeptidase activity"/>
    <property type="evidence" value="ECO:0007669"/>
    <property type="project" value="InterPro"/>
</dbReference>
<keyword evidence="5" id="KW-0573">Peptidoglycan synthesis</keyword>
<dbReference type="GO" id="GO:0009252">
    <property type="term" value="P:peptidoglycan biosynthetic process"/>
    <property type="evidence" value="ECO:0007669"/>
    <property type="project" value="UniProtKB-KW"/>
</dbReference>
<evidence type="ECO:0000256" key="5">
    <source>
        <dbReference type="ARBA" id="ARBA00022984"/>
    </source>
</evidence>
<evidence type="ECO:0000256" key="1">
    <source>
        <dbReference type="ARBA" id="ARBA00007164"/>
    </source>
</evidence>
<dbReference type="GO" id="GO:0006508">
    <property type="term" value="P:proteolysis"/>
    <property type="evidence" value="ECO:0007669"/>
    <property type="project" value="InterPro"/>
</dbReference>
<evidence type="ECO:0000256" key="4">
    <source>
        <dbReference type="ARBA" id="ARBA00022960"/>
    </source>
</evidence>
<evidence type="ECO:0000256" key="3">
    <source>
        <dbReference type="ARBA" id="ARBA00022801"/>
    </source>
</evidence>
<dbReference type="NCBIfam" id="NF008668">
    <property type="entry name" value="PRK11669.1"/>
    <property type="match status" value="1"/>
</dbReference>
<dbReference type="Gene3D" id="3.40.710.10">
    <property type="entry name" value="DD-peptidase/beta-lactamase superfamily"/>
    <property type="match status" value="1"/>
</dbReference>
<dbReference type="GO" id="GO:0008360">
    <property type="term" value="P:regulation of cell shape"/>
    <property type="evidence" value="ECO:0007669"/>
    <property type="project" value="UniProtKB-KW"/>
</dbReference>
<keyword evidence="4" id="KW-0133">Cell shape</keyword>
<dbReference type="InterPro" id="IPR012338">
    <property type="entry name" value="Beta-lactam/transpept-like"/>
</dbReference>
<protein>
    <submittedName>
        <fullName evidence="12">D-alanyl-D-alanine endopeptidase</fullName>
    </submittedName>
</protein>
<evidence type="ECO:0000313" key="13">
    <source>
        <dbReference type="Proteomes" id="UP000242861"/>
    </source>
</evidence>
<evidence type="ECO:0000256" key="9">
    <source>
        <dbReference type="RuleBase" id="RU004016"/>
    </source>
</evidence>
<gene>
    <name evidence="12" type="ORF">CW360_12615</name>
</gene>
<evidence type="ECO:0000256" key="6">
    <source>
        <dbReference type="ARBA" id="ARBA00023316"/>
    </source>
</evidence>
<evidence type="ECO:0000256" key="10">
    <source>
        <dbReference type="SAM" id="SignalP"/>
    </source>
</evidence>
<accession>A0A2I0CNE7</accession>
<evidence type="ECO:0000313" key="12">
    <source>
        <dbReference type="EMBL" id="PKF70642.1"/>
    </source>
</evidence>
<dbReference type="GO" id="GO:0071555">
    <property type="term" value="P:cell wall organization"/>
    <property type="evidence" value="ECO:0007669"/>
    <property type="project" value="UniProtKB-KW"/>
</dbReference>
<evidence type="ECO:0000256" key="7">
    <source>
        <dbReference type="PIRSR" id="PIRSR618044-1"/>
    </source>
</evidence>
<dbReference type="SUPFAM" id="SSF56601">
    <property type="entry name" value="beta-lactamase/transpeptidase-like"/>
    <property type="match status" value="1"/>
</dbReference>
<sequence>MTIRRTLLGLLLAGACTLAWAGKPQQELASGSALLVDLQSNQVLYASNPQMVVPIASVTKLMTALVVLEAAQPLDERLSVRIDQVAEMRGVYSRVRLGSQLSRRDLLLITLMSSENRAAATLAHYYPGGVAGFVAAMNAKAQALGMTQTRFAEPTGLSEDNLSNAEDLVRLIRATQRYPLIGQFSSTREQTVAFTKPNYTLGFRNTNHLVHKPNWSIQLTKTGFTNAAGRCLVMQTEIAGKPVAFVVLDAFGKLTHMADANRLKRWIETGQVTPVAPAALAYKQQRLAERAAP</sequence>
<feature type="active site" description="Acyl-ester intermediate" evidence="7">
    <location>
        <position position="57"/>
    </location>
</feature>
<dbReference type="PANTHER" id="PTHR21581">
    <property type="entry name" value="D-ALANYL-D-ALANINE CARBOXYPEPTIDASE"/>
    <property type="match status" value="1"/>
</dbReference>
<dbReference type="Proteomes" id="UP000242861">
    <property type="component" value="Unassembled WGS sequence"/>
</dbReference>
<dbReference type="EMBL" id="PIYS01000023">
    <property type="protein sequence ID" value="PKF70642.1"/>
    <property type="molecule type" value="Genomic_DNA"/>
</dbReference>
<feature type="domain" description="Peptidase S11 D-alanyl-D-alanine carboxypeptidase A N-terminal" evidence="11">
    <location>
        <begin position="25"/>
        <end position="251"/>
    </location>
</feature>
<dbReference type="RefSeq" id="WP_101193940.1">
    <property type="nucleotide sequence ID" value="NZ_PIYS01000023.1"/>
</dbReference>